<dbReference type="SMART" id="SM00248">
    <property type="entry name" value="ANK"/>
    <property type="match status" value="8"/>
</dbReference>
<feature type="repeat" description="ANK" evidence="12">
    <location>
        <begin position="148"/>
        <end position="180"/>
    </location>
</feature>
<evidence type="ECO:0000256" key="12">
    <source>
        <dbReference type="PROSITE-ProRule" id="PRU00023"/>
    </source>
</evidence>
<evidence type="ECO:0000256" key="4">
    <source>
        <dbReference type="ARBA" id="ARBA00022537"/>
    </source>
</evidence>
<sequence length="622" mass="69937">MDINTSVFNAARDGNLGRLKALLGSKTREEILTIVSSYTSGATPLIMACRNGHMDIAIFLLEKCQADIEQVGSVTFDGETIDGAPPLWCAAAAGHLNMVKTLISLNASVNSTTKTNSTPLRAACFDGHFQIARYLIEHGADIEIANKHGHTCLMIACYKGHFQIAKYLLDCGADVNRKSLKGNTALHDCAESGSLDILKMLLRHGAVFDIDASGVSPLLSAAVTGNAEIVEFFLEEFQCSREDKVNAVELLGATFLDKKRDMIMALECWHRAMRLRYEDPERPLVKPETTSPMTAYIDATEFRTFAQLEELVADPDKVRMQALLVRERILGPRHPDTTYYARYRGAAYADNGNFDRCIQLWMYALHVQQKELEPLNPMIQSSFLSFVELFSYMTSETWTRLRNFPTVSFKHMLNVFERVLREIEAALGMSHEKKQDSHDQNRFHRTLIIAMHLVGLMCQLQAQLNGDGLELKRAVYRLVRMNPRARNGWTPLHLACFKESSLIGRYPACTFPSLEVVDLLLEVGACPNAVDFNHNTPLHVAAMNRPCAQAVFKTLLKHGAHLDLRNHEKKTPLDLVQNTTFSDIYPLRHINLQCLSAQAIRMYEIPYKGLVHTKLEAFIDAH</sequence>
<evidence type="ECO:0000313" key="13">
    <source>
        <dbReference type="EMBL" id="KFM62614.1"/>
    </source>
</evidence>
<evidence type="ECO:0000256" key="10">
    <source>
        <dbReference type="ARBA" id="ARBA00023298"/>
    </source>
</evidence>
<dbReference type="Pfam" id="PF00023">
    <property type="entry name" value="Ank"/>
    <property type="match status" value="1"/>
</dbReference>
<feature type="repeat" description="ANK" evidence="12">
    <location>
        <begin position="181"/>
        <end position="213"/>
    </location>
</feature>
<evidence type="ECO:0000256" key="5">
    <source>
        <dbReference type="ARBA" id="ARBA00022699"/>
    </source>
</evidence>
<dbReference type="AlphaFoldDB" id="A0A087TBX5"/>
<organism evidence="13 14">
    <name type="scientific">Stegodyphus mimosarum</name>
    <name type="common">African social velvet spider</name>
    <dbReference type="NCBI Taxonomy" id="407821"/>
    <lineage>
        <taxon>Eukaryota</taxon>
        <taxon>Metazoa</taxon>
        <taxon>Ecdysozoa</taxon>
        <taxon>Arthropoda</taxon>
        <taxon>Chelicerata</taxon>
        <taxon>Arachnida</taxon>
        <taxon>Araneae</taxon>
        <taxon>Araneomorphae</taxon>
        <taxon>Entelegynae</taxon>
        <taxon>Eresoidea</taxon>
        <taxon>Eresidae</taxon>
        <taxon>Stegodyphus</taxon>
    </lineage>
</organism>
<evidence type="ECO:0000256" key="6">
    <source>
        <dbReference type="ARBA" id="ARBA00022737"/>
    </source>
</evidence>
<keyword evidence="3" id="KW-0268">Exocytosis</keyword>
<dbReference type="EMBL" id="KK114511">
    <property type="protein sequence ID" value="KFM62614.1"/>
    <property type="molecule type" value="Genomic_DNA"/>
</dbReference>
<dbReference type="OrthoDB" id="4429489at2759"/>
<dbReference type="PROSITE" id="PS50088">
    <property type="entry name" value="ANK_REPEAT"/>
    <property type="match status" value="7"/>
</dbReference>
<reference evidence="13 14" key="1">
    <citation type="submission" date="2013-11" db="EMBL/GenBank/DDBJ databases">
        <title>Genome sequencing of Stegodyphus mimosarum.</title>
        <authorList>
            <person name="Bechsgaard J."/>
        </authorList>
    </citation>
    <scope>NUCLEOTIDE SEQUENCE [LARGE SCALE GENOMIC DNA]</scope>
</reference>
<dbReference type="InterPro" id="IPR002110">
    <property type="entry name" value="Ankyrin_rpt"/>
</dbReference>
<dbReference type="GO" id="GO:0006887">
    <property type="term" value="P:exocytosis"/>
    <property type="evidence" value="ECO:0007669"/>
    <property type="project" value="UniProtKB-KW"/>
</dbReference>
<keyword evidence="8" id="KW-0800">Toxin</keyword>
<keyword evidence="10" id="KW-1053">Target membrane</keyword>
<feature type="repeat" description="ANK" evidence="12">
    <location>
        <begin position="533"/>
        <end position="567"/>
    </location>
</feature>
<feature type="repeat" description="ANK" evidence="12">
    <location>
        <begin position="115"/>
        <end position="147"/>
    </location>
</feature>
<name>A0A087TBX5_STEMI</name>
<evidence type="ECO:0000256" key="3">
    <source>
        <dbReference type="ARBA" id="ARBA00022483"/>
    </source>
</evidence>
<protein>
    <submittedName>
        <fullName evidence="13">Protein fem-1-like protein</fullName>
    </submittedName>
</protein>
<dbReference type="GO" id="GO:0044218">
    <property type="term" value="C:other organism cell membrane"/>
    <property type="evidence" value="ECO:0007669"/>
    <property type="project" value="UniProtKB-KW"/>
</dbReference>
<keyword evidence="9 12" id="KW-0040">ANK repeat</keyword>
<evidence type="ECO:0000256" key="2">
    <source>
        <dbReference type="ARBA" id="ARBA00004906"/>
    </source>
</evidence>
<dbReference type="InterPro" id="IPR011990">
    <property type="entry name" value="TPR-like_helical_dom_sf"/>
</dbReference>
<dbReference type="Gene3D" id="1.25.40.10">
    <property type="entry name" value="Tetratricopeptide repeat domain"/>
    <property type="match status" value="1"/>
</dbReference>
<dbReference type="Pfam" id="PF12796">
    <property type="entry name" value="Ank_2"/>
    <property type="match status" value="3"/>
</dbReference>
<dbReference type="PROSITE" id="PS50297">
    <property type="entry name" value="ANK_REP_REGION"/>
    <property type="match status" value="6"/>
</dbReference>
<gene>
    <name evidence="13" type="ORF">X975_15619</name>
</gene>
<keyword evidence="7" id="KW-0833">Ubl conjugation pathway</keyword>
<evidence type="ECO:0000256" key="9">
    <source>
        <dbReference type="ARBA" id="ARBA00023043"/>
    </source>
</evidence>
<dbReference type="Proteomes" id="UP000054359">
    <property type="component" value="Unassembled WGS sequence"/>
</dbReference>
<keyword evidence="4" id="KW-1052">Target cell membrane</keyword>
<keyword evidence="10" id="KW-0472">Membrane</keyword>
<comment type="similarity">
    <text evidence="11">Belongs to the fem-1 family.</text>
</comment>
<comment type="pathway">
    <text evidence="2">Protein modification; protein ubiquitination.</text>
</comment>
<feature type="non-terminal residue" evidence="13">
    <location>
        <position position="622"/>
    </location>
</feature>
<dbReference type="OMA" id="FMTTEWR"/>
<evidence type="ECO:0000256" key="11">
    <source>
        <dbReference type="ARBA" id="ARBA00038500"/>
    </source>
</evidence>
<dbReference type="Gene3D" id="1.25.40.20">
    <property type="entry name" value="Ankyrin repeat-containing domain"/>
    <property type="match status" value="3"/>
</dbReference>
<evidence type="ECO:0000256" key="1">
    <source>
        <dbReference type="ARBA" id="ARBA00004175"/>
    </source>
</evidence>
<keyword evidence="6" id="KW-0677">Repeat</keyword>
<dbReference type="STRING" id="407821.A0A087TBX5"/>
<keyword evidence="14" id="KW-1185">Reference proteome</keyword>
<feature type="repeat" description="ANK" evidence="12">
    <location>
        <begin position="40"/>
        <end position="73"/>
    </location>
</feature>
<dbReference type="InterPro" id="IPR036770">
    <property type="entry name" value="Ankyrin_rpt-contain_sf"/>
</dbReference>
<dbReference type="PANTHER" id="PTHR24173">
    <property type="entry name" value="ANKYRIN REPEAT CONTAINING"/>
    <property type="match status" value="1"/>
</dbReference>
<proteinExistence type="inferred from homology"/>
<evidence type="ECO:0000313" key="14">
    <source>
        <dbReference type="Proteomes" id="UP000054359"/>
    </source>
</evidence>
<dbReference type="GO" id="GO:0044231">
    <property type="term" value="C:host cell presynaptic membrane"/>
    <property type="evidence" value="ECO:0007669"/>
    <property type="project" value="UniProtKB-KW"/>
</dbReference>
<feature type="repeat" description="ANK" evidence="12">
    <location>
        <begin position="487"/>
        <end position="532"/>
    </location>
</feature>
<dbReference type="SUPFAM" id="SSF48403">
    <property type="entry name" value="Ankyrin repeat"/>
    <property type="match status" value="2"/>
</dbReference>
<keyword evidence="8" id="KW-0638">Presynaptic neurotoxin</keyword>
<feature type="repeat" description="ANK" evidence="12">
    <location>
        <begin position="82"/>
        <end position="114"/>
    </location>
</feature>
<dbReference type="PRINTS" id="PR01415">
    <property type="entry name" value="ANKYRIN"/>
</dbReference>
<dbReference type="PANTHER" id="PTHR24173:SF85">
    <property type="entry name" value="PROTEIN FEM-1 HOMOLOG CG6966"/>
    <property type="match status" value="1"/>
</dbReference>
<keyword evidence="5" id="KW-0528">Neurotoxin</keyword>
<evidence type="ECO:0000256" key="8">
    <source>
        <dbReference type="ARBA" id="ARBA00023028"/>
    </source>
</evidence>
<comment type="subcellular location">
    <subcellularLocation>
        <location evidence="1">Target cell membrane</location>
    </subcellularLocation>
</comment>
<accession>A0A087TBX5</accession>
<evidence type="ECO:0000256" key="7">
    <source>
        <dbReference type="ARBA" id="ARBA00022786"/>
    </source>
</evidence>